<dbReference type="EMBL" id="MF417871">
    <property type="protein sequence ID" value="ASN68121.1"/>
    <property type="molecule type" value="Genomic_DNA"/>
</dbReference>
<sequence length="317" mass="35480">MTTNTYAEERGYDLLSKFNSVRDFNNQFEQAMLSLKSVFTKSEYIALNKLRKFAGSAIAGVAWCKAQKAVAATHMDALIGVSRSTFNRMLRKAASHNLLKVIRQERSNKYQTHNVYVFNRANEVVEIVSNSHTIDVADSVQIGNAISLDLSDLPLQKQVKELKKTPISDIENESEVQKNVEQTLSVEEQRQYVEKYATNEYQVATFRLIEAMPMANAIKAQAHVIALRVGTNATITDFICAKTVLLNMSVAAIEGTQFDNAVGAFTASYNNAKTRPNNKPKPAEKMSGTKTVPFYNWLKERSHASGRTLRNWVTGDN</sequence>
<protein>
    <submittedName>
        <fullName evidence="1">Uncharacterized protein</fullName>
    </submittedName>
</protein>
<gene>
    <name evidence="1" type="ORF">8F11_86</name>
</gene>
<reference evidence="1" key="1">
    <citation type="submission" date="2017-06" db="EMBL/GenBank/DDBJ databases">
        <title>Novel phages from South African skin metaviromes.</title>
        <authorList>
            <person name="van Zyl L.J."/>
            <person name="Abrahams Y."/>
            <person name="Stander E.A."/>
            <person name="Kirby B.M."/>
            <person name="Clavaud C."/>
            <person name="Farcet C."/>
            <person name="Breton L."/>
            <person name="Trindade M.I."/>
        </authorList>
    </citation>
    <scope>NUCLEOTIDE SEQUENCE</scope>
</reference>
<proteinExistence type="predicted"/>
<evidence type="ECO:0000313" key="1">
    <source>
        <dbReference type="EMBL" id="ASN68121.1"/>
    </source>
</evidence>
<organism evidence="1">
    <name type="scientific">uncultured Caudovirales phage</name>
    <dbReference type="NCBI Taxonomy" id="2100421"/>
    <lineage>
        <taxon>Viruses</taxon>
        <taxon>Duplodnaviria</taxon>
        <taxon>Heunggongvirae</taxon>
        <taxon>Uroviricota</taxon>
        <taxon>Caudoviricetes</taxon>
        <taxon>Peduoviridae</taxon>
        <taxon>Maltschvirus</taxon>
        <taxon>Maltschvirus maltsch</taxon>
    </lineage>
</organism>
<accession>A0A2H4J7R7</accession>
<name>A0A2H4J7R7_9CAUD</name>